<keyword evidence="2" id="KW-1185">Reference proteome</keyword>
<dbReference type="EMBL" id="NOXV01000299">
    <property type="protein sequence ID" value="OYQ33250.1"/>
    <property type="molecule type" value="Genomic_DNA"/>
</dbReference>
<protein>
    <submittedName>
        <fullName evidence="1">Gliding motility lipoprotein GldB</fullName>
    </submittedName>
</protein>
<keyword evidence="1" id="KW-0449">Lipoprotein</keyword>
<dbReference type="Proteomes" id="UP000216605">
    <property type="component" value="Unassembled WGS sequence"/>
</dbReference>
<name>A0A255YXV1_9FLAO</name>
<accession>A0A255YXV1</accession>
<gene>
    <name evidence="1" type="primary">gldB</name>
    <name evidence="1" type="ORF">CHU92_12695</name>
</gene>
<dbReference type="OrthoDB" id="976022at2"/>
<comment type="caution">
    <text evidence="1">The sequence shown here is derived from an EMBL/GenBank/DDBJ whole genome shotgun (WGS) entry which is preliminary data.</text>
</comment>
<organism evidence="1 2">
    <name type="scientific">Flavobacterium cyanobacteriorum</name>
    <dbReference type="NCBI Taxonomy" id="2022802"/>
    <lineage>
        <taxon>Bacteria</taxon>
        <taxon>Pseudomonadati</taxon>
        <taxon>Bacteroidota</taxon>
        <taxon>Flavobacteriia</taxon>
        <taxon>Flavobacteriales</taxon>
        <taxon>Flavobacteriaceae</taxon>
        <taxon>Flavobacterium</taxon>
    </lineage>
</organism>
<proteinExistence type="predicted"/>
<dbReference type="InterPro" id="IPR019853">
    <property type="entry name" value="GldB-like"/>
</dbReference>
<dbReference type="NCBIfam" id="TIGR03514">
    <property type="entry name" value="GldB_lipo"/>
    <property type="match status" value="1"/>
</dbReference>
<evidence type="ECO:0000313" key="2">
    <source>
        <dbReference type="Proteomes" id="UP000216605"/>
    </source>
</evidence>
<dbReference type="PROSITE" id="PS51257">
    <property type="entry name" value="PROKAR_LIPOPROTEIN"/>
    <property type="match status" value="1"/>
</dbReference>
<dbReference type="Pfam" id="PF25594">
    <property type="entry name" value="GldB_lipo"/>
    <property type="match status" value="1"/>
</dbReference>
<reference evidence="1 2" key="1">
    <citation type="submission" date="2017-07" db="EMBL/GenBank/DDBJ databases">
        <title>Flavobacterium cyanobacteriorum sp. nov., isolated from cyanobacterial aggregates in a eutrophic lake.</title>
        <authorList>
            <person name="Cai H."/>
        </authorList>
    </citation>
    <scope>NUCLEOTIDE SEQUENCE [LARGE SCALE GENOMIC DNA]</scope>
    <source>
        <strain evidence="1 2">TH021</strain>
    </source>
</reference>
<dbReference type="AlphaFoldDB" id="A0A255YXV1"/>
<evidence type="ECO:0000313" key="1">
    <source>
        <dbReference type="EMBL" id="OYQ33250.1"/>
    </source>
</evidence>
<dbReference type="RefSeq" id="WP_094416143.1">
    <property type="nucleotide sequence ID" value="NZ_NOXV01000299.1"/>
</dbReference>
<sequence>MKNTLFFLAVIMLMISCKKEDGVKQKVAAVPVKEVKIQRFDKLFFESGPEALPGLKQRFPYFFPAGNSDQVWIARMNEPFLKELYTEVQKKYPDVKGVEASLQDLFQHIKFYYPEAKQPGVVTLVSDDNEIKSIYTDSLVIIPLSLYLGKDNRLYEGLPKYVAQNFEPSQILPDVAASFAEGKIRFPRDRTLLAQMIYYGKQLYMKDLLLPDVPDADKIGYTKEQAAWCVANETDMWRYFIDEKLLYETDPKLASRFINPAPFSKFYREIDNESPGRVGQWIGWQIVRSYAENNPKATLQKILALDEKQLFDNSKYKPKK</sequence>